<dbReference type="EMBL" id="FNAN01000001">
    <property type="protein sequence ID" value="SDD47401.1"/>
    <property type="molecule type" value="Genomic_DNA"/>
</dbReference>
<sequence>MESDTDSKNSLKKQKSHSQVRMTLFADRETSQSQYNDKEKSGKLKSYLAKTATA</sequence>
<dbReference type="AlphaFoldDB" id="A0A1G6V1M8"/>
<feature type="region of interest" description="Disordered" evidence="1">
    <location>
        <begin position="1"/>
        <end position="54"/>
    </location>
</feature>
<dbReference type="Proteomes" id="UP000198748">
    <property type="component" value="Unassembled WGS sequence"/>
</dbReference>
<protein>
    <submittedName>
        <fullName evidence="2">Uncharacterized protein</fullName>
    </submittedName>
</protein>
<name>A0A1G6V1M8_9BACT</name>
<evidence type="ECO:0000313" key="2">
    <source>
        <dbReference type="EMBL" id="SDD47401.1"/>
    </source>
</evidence>
<proteinExistence type="predicted"/>
<feature type="compositionally biased region" description="Basic and acidic residues" evidence="1">
    <location>
        <begin position="26"/>
        <end position="42"/>
    </location>
</feature>
<dbReference type="STRING" id="659014.SAMN04487996_101111"/>
<evidence type="ECO:0000256" key="1">
    <source>
        <dbReference type="SAM" id="MobiDB-lite"/>
    </source>
</evidence>
<reference evidence="3" key="1">
    <citation type="submission" date="2016-10" db="EMBL/GenBank/DDBJ databases">
        <authorList>
            <person name="Varghese N."/>
            <person name="Submissions S."/>
        </authorList>
    </citation>
    <scope>NUCLEOTIDE SEQUENCE [LARGE SCALE GENOMIC DNA]</scope>
    <source>
        <strain evidence="3">DSM 25329</strain>
    </source>
</reference>
<evidence type="ECO:0000313" key="3">
    <source>
        <dbReference type="Proteomes" id="UP000198748"/>
    </source>
</evidence>
<organism evidence="2 3">
    <name type="scientific">Dyadobacter soli</name>
    <dbReference type="NCBI Taxonomy" id="659014"/>
    <lineage>
        <taxon>Bacteria</taxon>
        <taxon>Pseudomonadati</taxon>
        <taxon>Bacteroidota</taxon>
        <taxon>Cytophagia</taxon>
        <taxon>Cytophagales</taxon>
        <taxon>Spirosomataceae</taxon>
        <taxon>Dyadobacter</taxon>
    </lineage>
</organism>
<keyword evidence="3" id="KW-1185">Reference proteome</keyword>
<gene>
    <name evidence="2" type="ORF">SAMN04487996_101111</name>
</gene>
<accession>A0A1G6V1M8</accession>